<protein>
    <submittedName>
        <fullName evidence="1">Uncharacterized protein</fullName>
    </submittedName>
</protein>
<reference evidence="1" key="1">
    <citation type="submission" date="2019-08" db="EMBL/GenBank/DDBJ databases">
        <authorList>
            <person name="Kucharzyk K."/>
            <person name="Murdoch R.W."/>
            <person name="Higgins S."/>
            <person name="Loffler F."/>
        </authorList>
    </citation>
    <scope>NUCLEOTIDE SEQUENCE</scope>
</reference>
<name>A0A644X7T9_9ZZZZ</name>
<gene>
    <name evidence="1" type="ORF">SDC9_58348</name>
</gene>
<organism evidence="1">
    <name type="scientific">bioreactor metagenome</name>
    <dbReference type="NCBI Taxonomy" id="1076179"/>
    <lineage>
        <taxon>unclassified sequences</taxon>
        <taxon>metagenomes</taxon>
        <taxon>ecological metagenomes</taxon>
    </lineage>
</organism>
<dbReference type="AlphaFoldDB" id="A0A644X7T9"/>
<proteinExistence type="predicted"/>
<accession>A0A644X7T9</accession>
<comment type="caution">
    <text evidence="1">The sequence shown here is derived from an EMBL/GenBank/DDBJ whole genome shotgun (WGS) entry which is preliminary data.</text>
</comment>
<evidence type="ECO:0000313" key="1">
    <source>
        <dbReference type="EMBL" id="MPM11997.1"/>
    </source>
</evidence>
<sequence length="137" mass="15624">MQIFRFAFEFVGKVLVLFAVGEKLLRILRCVCVIEIRKRLNHSALREFTSRKAFFTRLRRAAVYLSCCRKTWFFDNLRCKLICILGSRYASFFSSRAFSTLAFSASIRLMTLLGASPFAVTTSLPAILSSTSLRSLT</sequence>
<dbReference type="EMBL" id="VSSQ01001908">
    <property type="protein sequence ID" value="MPM11997.1"/>
    <property type="molecule type" value="Genomic_DNA"/>
</dbReference>